<sequence length="199" mass="22183">MNGQRPVRRARYREIDPITDLVTAAVEQLPVAAWLVPDPQRRSATVADVVRIWVEHALFYGEITVKFDDGDGQLLGAAVWFNRYGHIPPPTAYEQRILGACRDHTHRFTVLAALLDVPPPGEPCQHLAFLATAPERPDVAEFLLHQRHANLDGYGTPAYTQAITTAQRDLFIRHGYQAQDTLHCPASTRSTPCGDPEIT</sequence>
<organism evidence="1 2">
    <name type="scientific">Micromonospora sonneratiae</name>
    <dbReference type="NCBI Taxonomy" id="1184706"/>
    <lineage>
        <taxon>Bacteria</taxon>
        <taxon>Bacillati</taxon>
        <taxon>Actinomycetota</taxon>
        <taxon>Actinomycetes</taxon>
        <taxon>Micromonosporales</taxon>
        <taxon>Micromonosporaceae</taxon>
        <taxon>Micromonospora</taxon>
    </lineage>
</organism>
<dbReference type="Proteomes" id="UP001597260">
    <property type="component" value="Unassembled WGS sequence"/>
</dbReference>
<reference evidence="2" key="1">
    <citation type="journal article" date="2019" name="Int. J. Syst. Evol. Microbiol.">
        <title>The Global Catalogue of Microorganisms (GCM) 10K type strain sequencing project: providing services to taxonomists for standard genome sequencing and annotation.</title>
        <authorList>
            <consortium name="The Broad Institute Genomics Platform"/>
            <consortium name="The Broad Institute Genome Sequencing Center for Infectious Disease"/>
            <person name="Wu L."/>
            <person name="Ma J."/>
        </authorList>
    </citation>
    <scope>NUCLEOTIDE SEQUENCE [LARGE SCALE GENOMIC DNA]</scope>
    <source>
        <strain evidence="2">JCM 31037</strain>
    </source>
</reference>
<gene>
    <name evidence="1" type="ORF">ACFQ4H_03925</name>
</gene>
<dbReference type="Gene3D" id="3.40.630.30">
    <property type="match status" value="1"/>
</dbReference>
<evidence type="ECO:0000313" key="1">
    <source>
        <dbReference type="EMBL" id="MFD1320234.1"/>
    </source>
</evidence>
<dbReference type="EMBL" id="JBHTMP010000003">
    <property type="protein sequence ID" value="MFD1320234.1"/>
    <property type="molecule type" value="Genomic_DNA"/>
</dbReference>
<name>A0ABW3YAF3_9ACTN</name>
<evidence type="ECO:0000313" key="2">
    <source>
        <dbReference type="Proteomes" id="UP001597260"/>
    </source>
</evidence>
<accession>A0ABW3YAF3</accession>
<dbReference type="RefSeq" id="WP_377567011.1">
    <property type="nucleotide sequence ID" value="NZ_JBHTMP010000003.1"/>
</dbReference>
<protein>
    <submittedName>
        <fullName evidence="1">N-acetyltransferase</fullName>
    </submittedName>
</protein>
<proteinExistence type="predicted"/>
<comment type="caution">
    <text evidence="1">The sequence shown here is derived from an EMBL/GenBank/DDBJ whole genome shotgun (WGS) entry which is preliminary data.</text>
</comment>
<keyword evidence="2" id="KW-1185">Reference proteome</keyword>